<evidence type="ECO:0000313" key="1">
    <source>
        <dbReference type="Proteomes" id="UP000095281"/>
    </source>
</evidence>
<organism evidence="1 2">
    <name type="scientific">Meloidogyne hapla</name>
    <name type="common">Root-knot nematode worm</name>
    <dbReference type="NCBI Taxonomy" id="6305"/>
    <lineage>
        <taxon>Eukaryota</taxon>
        <taxon>Metazoa</taxon>
        <taxon>Ecdysozoa</taxon>
        <taxon>Nematoda</taxon>
        <taxon>Chromadorea</taxon>
        <taxon>Rhabditida</taxon>
        <taxon>Tylenchina</taxon>
        <taxon>Tylenchomorpha</taxon>
        <taxon>Tylenchoidea</taxon>
        <taxon>Meloidogynidae</taxon>
        <taxon>Meloidogyninae</taxon>
        <taxon>Meloidogyne</taxon>
    </lineage>
</organism>
<evidence type="ECO:0000313" key="2">
    <source>
        <dbReference type="WBParaSite" id="MhA1_Contig179.frz3.gene40"/>
    </source>
</evidence>
<sequence>MSSKSDKRESLLLLGHSLGGVLAHEIALIFNHKHLRVPLVVMFDSWAVGQELIWPEKAKQFDRFHHFAPNQLNSLANGAEKLAGFLRKHHFTSNIEHSPEIWLFTAEEKTKLMFRPLKINSLYGPSTQLLIIQRLQKLGSVKMADWLVYRNFLEQADLNTFVHERMAGWHIDPRCRAVTREVGTVLHRTAYYTCSQDILGCTARLKIVTETSTTASREFIIGTVLIGRGGHTNHPPFEMGRMEAFIDGRQV</sequence>
<protein>
    <submittedName>
        <fullName evidence="2">Thioesterase domain-containing protein</fullName>
    </submittedName>
</protein>
<reference evidence="2" key="1">
    <citation type="submission" date="2016-11" db="UniProtKB">
        <authorList>
            <consortium name="WormBaseParasite"/>
        </authorList>
    </citation>
    <scope>IDENTIFICATION</scope>
</reference>
<dbReference type="Proteomes" id="UP000095281">
    <property type="component" value="Unplaced"/>
</dbReference>
<name>A0A1I8BBR3_MELHA</name>
<dbReference type="InterPro" id="IPR029058">
    <property type="entry name" value="AB_hydrolase_fold"/>
</dbReference>
<proteinExistence type="predicted"/>
<dbReference type="AlphaFoldDB" id="A0A1I8BBR3"/>
<accession>A0A1I8BBR3</accession>
<keyword evidence="1" id="KW-1185">Reference proteome</keyword>
<dbReference type="Gene3D" id="3.40.50.1820">
    <property type="entry name" value="alpha/beta hydrolase"/>
    <property type="match status" value="1"/>
</dbReference>
<dbReference type="SUPFAM" id="SSF53474">
    <property type="entry name" value="alpha/beta-Hydrolases"/>
    <property type="match status" value="1"/>
</dbReference>
<dbReference type="WBParaSite" id="MhA1_Contig179.frz3.gene40">
    <property type="protein sequence ID" value="MhA1_Contig179.frz3.gene40"/>
    <property type="gene ID" value="MhA1_Contig179.frz3.gene40"/>
</dbReference>